<dbReference type="Pfam" id="PF03937">
    <property type="entry name" value="Sdh5"/>
    <property type="match status" value="1"/>
</dbReference>
<dbReference type="PANTHER" id="PTHR12469:SF2">
    <property type="entry name" value="SUCCINATE DEHYDROGENASE ASSEMBLY FACTOR 2, MITOCHONDRIAL"/>
    <property type="match status" value="1"/>
</dbReference>
<gene>
    <name evidence="4" type="ORF">SAMN04489859_10155</name>
</gene>
<dbReference type="InterPro" id="IPR005631">
    <property type="entry name" value="SDH"/>
</dbReference>
<dbReference type="Gene3D" id="1.10.150.250">
    <property type="entry name" value="Flavinator of succinate dehydrogenase"/>
    <property type="match status" value="1"/>
</dbReference>
<accession>A0A1H8IZL7</accession>
<protein>
    <recommendedName>
        <fullName evidence="2">FAD assembly factor SdhE</fullName>
    </recommendedName>
</protein>
<keyword evidence="3" id="KW-0143">Chaperone</keyword>
<dbReference type="EMBL" id="FODE01000015">
    <property type="protein sequence ID" value="SEN74180.1"/>
    <property type="molecule type" value="Genomic_DNA"/>
</dbReference>
<proteinExistence type="inferred from homology"/>
<comment type="similarity">
    <text evidence="1">Belongs to the SdhE FAD assembly factor family.</text>
</comment>
<dbReference type="PANTHER" id="PTHR12469">
    <property type="entry name" value="PROTEIN EMI5 HOMOLOG, MITOCHONDRIAL"/>
    <property type="match status" value="1"/>
</dbReference>
<dbReference type="InterPro" id="IPR036714">
    <property type="entry name" value="SDH_sf"/>
</dbReference>
<keyword evidence="5" id="KW-1185">Reference proteome</keyword>
<dbReference type="SUPFAM" id="SSF109910">
    <property type="entry name" value="YgfY-like"/>
    <property type="match status" value="1"/>
</dbReference>
<evidence type="ECO:0000256" key="1">
    <source>
        <dbReference type="ARBA" id="ARBA00008571"/>
    </source>
</evidence>
<dbReference type="STRING" id="34002.SAMN04489859_10155"/>
<dbReference type="Proteomes" id="UP000199054">
    <property type="component" value="Unassembled WGS sequence"/>
</dbReference>
<organism evidence="4 5">
    <name type="scientific">Paracoccus alcaliphilus</name>
    <dbReference type="NCBI Taxonomy" id="34002"/>
    <lineage>
        <taxon>Bacteria</taxon>
        <taxon>Pseudomonadati</taxon>
        <taxon>Pseudomonadota</taxon>
        <taxon>Alphaproteobacteria</taxon>
        <taxon>Rhodobacterales</taxon>
        <taxon>Paracoccaceae</taxon>
        <taxon>Paracoccus</taxon>
    </lineage>
</organism>
<dbReference type="GO" id="GO:0006099">
    <property type="term" value="P:tricarboxylic acid cycle"/>
    <property type="evidence" value="ECO:0007669"/>
    <property type="project" value="TreeGrafter"/>
</dbReference>
<evidence type="ECO:0000256" key="3">
    <source>
        <dbReference type="ARBA" id="ARBA00023186"/>
    </source>
</evidence>
<evidence type="ECO:0000256" key="2">
    <source>
        <dbReference type="ARBA" id="ARBA00019418"/>
    </source>
</evidence>
<evidence type="ECO:0000313" key="4">
    <source>
        <dbReference type="EMBL" id="SEN74180.1"/>
    </source>
</evidence>
<name>A0A1H8IZL7_9RHOB</name>
<dbReference type="AlphaFoldDB" id="A0A1H8IZL7"/>
<reference evidence="4 5" key="1">
    <citation type="submission" date="2016-10" db="EMBL/GenBank/DDBJ databases">
        <authorList>
            <person name="de Groot N.N."/>
        </authorList>
    </citation>
    <scope>NUCLEOTIDE SEQUENCE [LARGE SCALE GENOMIC DNA]</scope>
    <source>
        <strain evidence="4 5">DSM 8512</strain>
    </source>
</reference>
<sequence length="100" mass="11032">MAGETPQIRLRRLRMRSWRRGMKEMDLILGHFSDDELAGLSGAELDAYEALLSENDQDLYLWVTARLPGRDGAPDSAPQALDALLSRIASHAAARLGPDT</sequence>
<evidence type="ECO:0000313" key="5">
    <source>
        <dbReference type="Proteomes" id="UP000199054"/>
    </source>
</evidence>